<dbReference type="Gene3D" id="3.20.20.190">
    <property type="entry name" value="Phosphatidylinositol (PI) phosphodiesterase"/>
    <property type="match status" value="1"/>
</dbReference>
<dbReference type="PANTHER" id="PTHR46211">
    <property type="entry name" value="GLYCEROPHOSPHORYL DIESTER PHOSPHODIESTERASE"/>
    <property type="match status" value="1"/>
</dbReference>
<gene>
    <name evidence="2" type="ORF">AKJ08_0576</name>
</gene>
<organism evidence="2 3">
    <name type="scientific">Vulgatibacter incomptus</name>
    <dbReference type="NCBI Taxonomy" id="1391653"/>
    <lineage>
        <taxon>Bacteria</taxon>
        <taxon>Pseudomonadati</taxon>
        <taxon>Myxococcota</taxon>
        <taxon>Myxococcia</taxon>
        <taxon>Myxococcales</taxon>
        <taxon>Cystobacterineae</taxon>
        <taxon>Vulgatibacteraceae</taxon>
        <taxon>Vulgatibacter</taxon>
    </lineage>
</organism>
<proteinExistence type="predicted"/>
<dbReference type="STRING" id="1391653.AKJ08_0576"/>
<dbReference type="Proteomes" id="UP000055590">
    <property type="component" value="Chromosome"/>
</dbReference>
<dbReference type="EMBL" id="CP012332">
    <property type="protein sequence ID" value="AKU90189.1"/>
    <property type="molecule type" value="Genomic_DNA"/>
</dbReference>
<name>A0A0K1PAP7_9BACT</name>
<dbReference type="GO" id="GO:0008081">
    <property type="term" value="F:phosphoric diester hydrolase activity"/>
    <property type="evidence" value="ECO:0007669"/>
    <property type="project" value="InterPro"/>
</dbReference>
<dbReference type="PROSITE" id="PS51704">
    <property type="entry name" value="GP_PDE"/>
    <property type="match status" value="1"/>
</dbReference>
<reference evidence="2 3" key="1">
    <citation type="submission" date="2015-08" db="EMBL/GenBank/DDBJ databases">
        <authorList>
            <person name="Babu N.S."/>
            <person name="Beckwith C.J."/>
            <person name="Beseler K.G."/>
            <person name="Brison A."/>
            <person name="Carone J.V."/>
            <person name="Caskin T.P."/>
            <person name="Diamond M."/>
            <person name="Durham M.E."/>
            <person name="Foxe J.M."/>
            <person name="Go M."/>
            <person name="Henderson B.A."/>
            <person name="Jones I.B."/>
            <person name="McGettigan J.A."/>
            <person name="Micheletti S.J."/>
            <person name="Nasrallah M.E."/>
            <person name="Ortiz D."/>
            <person name="Piller C.R."/>
            <person name="Privatt S.R."/>
            <person name="Schneider S.L."/>
            <person name="Sharp S."/>
            <person name="Smith T.C."/>
            <person name="Stanton J.D."/>
            <person name="Ullery H.E."/>
            <person name="Wilson R.J."/>
            <person name="Serrano M.G."/>
            <person name="Buck G."/>
            <person name="Lee V."/>
            <person name="Wang Y."/>
            <person name="Carvalho R."/>
            <person name="Voegtly L."/>
            <person name="Shi R."/>
            <person name="Duckworth R."/>
            <person name="Johnson A."/>
            <person name="Loviza R."/>
            <person name="Walstead R."/>
            <person name="Shah Z."/>
            <person name="Kiflezghi M."/>
            <person name="Wade K."/>
            <person name="Ball S.L."/>
            <person name="Bradley K.W."/>
            <person name="Asai D.J."/>
            <person name="Bowman C.A."/>
            <person name="Russell D.A."/>
            <person name="Pope W.H."/>
            <person name="Jacobs-Sera D."/>
            <person name="Hendrix R.W."/>
            <person name="Hatfull G.F."/>
        </authorList>
    </citation>
    <scope>NUCLEOTIDE SEQUENCE [LARGE SCALE GENOMIC DNA]</scope>
    <source>
        <strain evidence="2 3">DSM 27710</strain>
    </source>
</reference>
<feature type="domain" description="GP-PDE" evidence="1">
    <location>
        <begin position="20"/>
        <end position="256"/>
    </location>
</feature>
<evidence type="ECO:0000313" key="3">
    <source>
        <dbReference type="Proteomes" id="UP000055590"/>
    </source>
</evidence>
<evidence type="ECO:0000259" key="1">
    <source>
        <dbReference type="PROSITE" id="PS51704"/>
    </source>
</evidence>
<dbReference type="PANTHER" id="PTHR46211:SF14">
    <property type="entry name" value="GLYCEROPHOSPHODIESTER PHOSPHODIESTERASE"/>
    <property type="match status" value="1"/>
</dbReference>
<evidence type="ECO:0000313" key="2">
    <source>
        <dbReference type="EMBL" id="AKU90189.1"/>
    </source>
</evidence>
<dbReference type="OrthoDB" id="9787897at2"/>
<dbReference type="AlphaFoldDB" id="A0A0K1PAP7"/>
<protein>
    <submittedName>
        <fullName evidence="2">Glycerophosphoryl diester phosphodiesterase</fullName>
    </submittedName>
</protein>
<sequence>MGTSPGSRLYHERFHRTDRPMIYAHRGASAMQPENTCAAFALASRQGADGIECDVMRARTGELVVCHDERLDRLAGLSAEVRDLSLEELRQVKVLADRFAGTAETVPTLEEAVGSAGPDLVWNVELKVDRDEEAEPLARAAVRELERLPLAGRVIVSSFHPLALLTVRKEAPSLPTAYLWEGRGAVWHALWGKLCGSAALHPEASLVTEPRMRAWHGSGKLVNVWTVDDPDELRRLSSLGVDGVITNRPDVALEVLRGGGSARSGRRRRT</sequence>
<dbReference type="PATRIC" id="fig|1391653.3.peg.594"/>
<dbReference type="SUPFAM" id="SSF51695">
    <property type="entry name" value="PLC-like phosphodiesterases"/>
    <property type="match status" value="1"/>
</dbReference>
<dbReference type="InterPro" id="IPR030395">
    <property type="entry name" value="GP_PDE_dom"/>
</dbReference>
<accession>A0A0K1PAP7</accession>
<dbReference type="GO" id="GO:0006629">
    <property type="term" value="P:lipid metabolic process"/>
    <property type="evidence" value="ECO:0007669"/>
    <property type="project" value="InterPro"/>
</dbReference>
<dbReference type="InterPro" id="IPR017946">
    <property type="entry name" value="PLC-like_Pdiesterase_TIM-brl"/>
</dbReference>
<keyword evidence="3" id="KW-1185">Reference proteome</keyword>
<dbReference type="Pfam" id="PF03009">
    <property type="entry name" value="GDPD"/>
    <property type="match status" value="1"/>
</dbReference>
<dbReference type="KEGG" id="vin:AKJ08_0576"/>